<dbReference type="EMBL" id="SPLM01000145">
    <property type="protein sequence ID" value="TMW56679.1"/>
    <property type="molecule type" value="Genomic_DNA"/>
</dbReference>
<gene>
    <name evidence="2" type="ORF">Poli38472_006689</name>
</gene>
<dbReference type="AlphaFoldDB" id="A0A8K1C512"/>
<comment type="caution">
    <text evidence="2">The sequence shown here is derived from an EMBL/GenBank/DDBJ whole genome shotgun (WGS) entry which is preliminary data.</text>
</comment>
<dbReference type="InterPro" id="IPR011990">
    <property type="entry name" value="TPR-like_helical_dom_sf"/>
</dbReference>
<proteinExistence type="predicted"/>
<name>A0A8K1C512_PYTOL</name>
<evidence type="ECO:0000256" key="1">
    <source>
        <dbReference type="ARBA" id="ARBA00022737"/>
    </source>
</evidence>
<sequence>MMRPTALRQLQRATASAAVGNRALLVHADPFSGAYGAASWFSTSQKKQQRNGRSAAGVHINDIPLTDLATLPKNKVMQRHGRGKYMRMVKTLPEQLQQLVTDSKPSRDVLKHVFYAADKCNAPDVMLNALRALEAQQIEKVSGSKPRSIDFAVYTVLYNALLRSNLRDRMLAVYEDARTTLPRPLPEVVYRFGIVGKFGADDLDGVLGIVEEMQGDQVAITNEMGSQLMLGFAKANETDQAMRFFQIILEGDVTKLHEQDMNRIILAFGCIGDLHGAFEFYRQCQLPLSTTVFNALLSVCVHNDAPKEAHAIMKNRVRFGLTLDSVGYMRVLEALELFDRHDQIVHILNEMRQQDIPFAPKVNEIVQRNQEYLLGTAFAIRPVESTEHPSGVLELLRDSITTKDTGHAASLADLLVSTVRSSDVNLNMAEASVIKRLIWLGATVVESSEAADLVVQAFLDSNQQHKLQSLVRGFQLVKGDFDAALNRLFEFYSEKNIPEMVDGILSAMLHQDARIEKLDDAFTIFADRDNLDAVQRLLTQSFKRYNEALERHNGDISAASQELPFSVHGILDNALDCIVRASAFDQIISVLDNAESHGVKLGQEQYVRIVAAMKTRNRKDLEGADAQDQQSDANETYCAEHVASLWQDAMRRNIPIQKALIAASSPLLAAGNSTQRRLLWDAYVRICEMDSTADDYALQTVVHEHLMEVAVKDLTSTEAVAVYEAAAEPLAQANQGVPASLTVALIEKLVSEEQIESAIARMLGMRKPPPGALAVTLRAAAERDPSDPRVVELLDLQLQQKRGLGFALATSMITAAERSQARELAWRVVEAYEYRKVKPDMGQKGWKALVKNLTGLREHKLFYEGAMRVLLDDEDANDKREILDERLGGLNELESELVRKLEASS</sequence>
<evidence type="ECO:0000313" key="3">
    <source>
        <dbReference type="Proteomes" id="UP000794436"/>
    </source>
</evidence>
<accession>A0A8K1C512</accession>
<reference evidence="2" key="1">
    <citation type="submission" date="2019-03" db="EMBL/GenBank/DDBJ databases">
        <title>Long read genome sequence of the mycoparasitic Pythium oligandrum ATCC 38472 isolated from sugarbeet rhizosphere.</title>
        <authorList>
            <person name="Gaulin E."/>
        </authorList>
    </citation>
    <scope>NUCLEOTIDE SEQUENCE</scope>
    <source>
        <strain evidence="2">ATCC 38472_TT</strain>
    </source>
</reference>
<evidence type="ECO:0000313" key="2">
    <source>
        <dbReference type="EMBL" id="TMW56679.1"/>
    </source>
</evidence>
<dbReference type="Proteomes" id="UP000794436">
    <property type="component" value="Unassembled WGS sequence"/>
</dbReference>
<protein>
    <submittedName>
        <fullName evidence="2">Uncharacterized protein</fullName>
    </submittedName>
</protein>
<dbReference type="PANTHER" id="PTHR47447">
    <property type="entry name" value="OS03G0856100 PROTEIN"/>
    <property type="match status" value="1"/>
</dbReference>
<dbReference type="PANTHER" id="PTHR47447:SF17">
    <property type="entry name" value="OS12G0638900 PROTEIN"/>
    <property type="match status" value="1"/>
</dbReference>
<keyword evidence="3" id="KW-1185">Reference proteome</keyword>
<organism evidence="2 3">
    <name type="scientific">Pythium oligandrum</name>
    <name type="common">Mycoparasitic fungus</name>
    <dbReference type="NCBI Taxonomy" id="41045"/>
    <lineage>
        <taxon>Eukaryota</taxon>
        <taxon>Sar</taxon>
        <taxon>Stramenopiles</taxon>
        <taxon>Oomycota</taxon>
        <taxon>Peronosporomycetes</taxon>
        <taxon>Pythiales</taxon>
        <taxon>Pythiaceae</taxon>
        <taxon>Pythium</taxon>
    </lineage>
</organism>
<keyword evidence="1" id="KW-0677">Repeat</keyword>
<dbReference type="OrthoDB" id="185373at2759"/>
<dbReference type="Gene3D" id="1.25.40.10">
    <property type="entry name" value="Tetratricopeptide repeat domain"/>
    <property type="match status" value="1"/>
</dbReference>